<comment type="caution">
    <text evidence="1">The sequence shown here is derived from an EMBL/GenBank/DDBJ whole genome shotgun (WGS) entry which is preliminary data.</text>
</comment>
<reference evidence="1" key="1">
    <citation type="submission" date="2008-12" db="EMBL/GenBank/DDBJ databases">
        <title>Annotation of the Yersinia bercovieri ATCC 43970 genome.</title>
        <authorList>
            <person name="Read T.D."/>
            <person name="Akmal A."/>
            <person name="Bishop-Lilly K."/>
            <person name="Chen P.E."/>
            <person name="Cook C."/>
            <person name="Kiley M.P."/>
            <person name="Lentz S."/>
            <person name="Mateczun A."/>
            <person name="Nagarajan N."/>
            <person name="Nolan N."/>
            <person name="Osborne B.I."/>
            <person name="Pop M."/>
            <person name="Sozhamannan S."/>
            <person name="Stewart A.C."/>
            <person name="Sulakvelidze A."/>
            <person name="Thomason B."/>
            <person name="Willner K."/>
            <person name="Zwick M.E."/>
        </authorList>
    </citation>
    <scope>NUCLEOTIDE SEQUENCE [LARGE SCALE GENOMIC DNA]</scope>
    <source>
        <strain evidence="1">ATCC 43970</strain>
    </source>
</reference>
<accession>A0ABM9XTX2</accession>
<protein>
    <submittedName>
        <fullName evidence="1">Uncharacterized protein</fullName>
    </submittedName>
</protein>
<evidence type="ECO:0000313" key="2">
    <source>
        <dbReference type="Proteomes" id="UP000010319"/>
    </source>
</evidence>
<keyword evidence="2" id="KW-1185">Reference proteome</keyword>
<gene>
    <name evidence="1" type="ORF">yberc0001_34010</name>
</gene>
<dbReference type="EMBL" id="AALC02000094">
    <property type="protein sequence ID" value="EEQ04839.1"/>
    <property type="molecule type" value="Genomic_DNA"/>
</dbReference>
<organism evidence="1 2">
    <name type="scientific">Yersinia bercovieri ATCC 43970</name>
    <dbReference type="NCBI Taxonomy" id="349968"/>
    <lineage>
        <taxon>Bacteria</taxon>
        <taxon>Pseudomonadati</taxon>
        <taxon>Pseudomonadota</taxon>
        <taxon>Gammaproteobacteria</taxon>
        <taxon>Enterobacterales</taxon>
        <taxon>Yersiniaceae</taxon>
        <taxon>Yersinia</taxon>
    </lineage>
</organism>
<evidence type="ECO:0000313" key="1">
    <source>
        <dbReference type="EMBL" id="EEQ04839.1"/>
    </source>
</evidence>
<proteinExistence type="predicted"/>
<sequence length="40" mass="4850">MKLVARIGISRRFSLYLTMLGRNLSRHKMNGSNYYFDYYL</sequence>
<dbReference type="Proteomes" id="UP000010319">
    <property type="component" value="Unassembled WGS sequence"/>
</dbReference>
<name>A0ABM9XTX2_YERBE</name>